<dbReference type="EMBL" id="CP091196">
    <property type="protein sequence ID" value="UQS24810.1"/>
    <property type="molecule type" value="Genomic_DNA"/>
</dbReference>
<dbReference type="SUPFAM" id="SSF46689">
    <property type="entry name" value="Homeodomain-like"/>
    <property type="match status" value="1"/>
</dbReference>
<dbReference type="InterPro" id="IPR050109">
    <property type="entry name" value="HTH-type_TetR-like_transc_reg"/>
</dbReference>
<keyword evidence="3" id="KW-0804">Transcription</keyword>
<evidence type="ECO:0000256" key="3">
    <source>
        <dbReference type="ARBA" id="ARBA00023163"/>
    </source>
</evidence>
<evidence type="ECO:0000313" key="7">
    <source>
        <dbReference type="Proteomes" id="UP000830158"/>
    </source>
</evidence>
<accession>A0ABY4NXK5</accession>
<dbReference type="Pfam" id="PF17754">
    <property type="entry name" value="TetR_C_14"/>
    <property type="match status" value="1"/>
</dbReference>
<protein>
    <submittedName>
        <fullName evidence="6">TetR/AcrR family transcriptional regulator</fullName>
    </submittedName>
</protein>
<evidence type="ECO:0000256" key="4">
    <source>
        <dbReference type="PROSITE-ProRule" id="PRU00335"/>
    </source>
</evidence>
<keyword evidence="7" id="KW-1185">Reference proteome</keyword>
<evidence type="ECO:0000256" key="1">
    <source>
        <dbReference type="ARBA" id="ARBA00023015"/>
    </source>
</evidence>
<sequence>MTTQNDRTLPLRERKKLRTRKTLAETALRLFLDNGFDAVTVDDLVAQAEVSKRTFYANYTSKEDVALAAELDLWKVYVEEVRTRDLQGPVLAALREALTAVLADLGDDWARWFLPTRGLAARTPALRDHSVLLSMQTQETLVDVLEAKLGIDSRDDVRLRLLGEFALSAWRCGAKNWIRGLRGERNPRGGDIGTLIDRVDEAFNAIPDSLTLTAS</sequence>
<dbReference type="Pfam" id="PF00440">
    <property type="entry name" value="TetR_N"/>
    <property type="match status" value="1"/>
</dbReference>
<dbReference type="InterPro" id="IPR041347">
    <property type="entry name" value="MftR_C"/>
</dbReference>
<evidence type="ECO:0000313" key="6">
    <source>
        <dbReference type="EMBL" id="UQS24810.1"/>
    </source>
</evidence>
<feature type="domain" description="HTH tetR-type" evidence="5">
    <location>
        <begin position="17"/>
        <end position="77"/>
    </location>
</feature>
<dbReference type="PANTHER" id="PTHR30055">
    <property type="entry name" value="HTH-TYPE TRANSCRIPTIONAL REGULATOR RUTR"/>
    <property type="match status" value="1"/>
</dbReference>
<proteinExistence type="predicted"/>
<keyword evidence="2 4" id="KW-0238">DNA-binding</keyword>
<dbReference type="RefSeq" id="WP_094005545.1">
    <property type="nucleotide sequence ID" value="NZ_CP091196.1"/>
</dbReference>
<evidence type="ECO:0000259" key="5">
    <source>
        <dbReference type="PROSITE" id="PS50977"/>
    </source>
</evidence>
<dbReference type="Gene3D" id="1.10.357.10">
    <property type="entry name" value="Tetracycline Repressor, domain 2"/>
    <property type="match status" value="1"/>
</dbReference>
<dbReference type="InterPro" id="IPR001647">
    <property type="entry name" value="HTH_TetR"/>
</dbReference>
<dbReference type="PROSITE" id="PS50977">
    <property type="entry name" value="HTH_TETR_2"/>
    <property type="match status" value="1"/>
</dbReference>
<dbReference type="InterPro" id="IPR009057">
    <property type="entry name" value="Homeodomain-like_sf"/>
</dbReference>
<gene>
    <name evidence="6" type="ORF">L1857_19300</name>
</gene>
<organism evidence="6 7">
    <name type="scientific">Amycolatopsis thermalba</name>
    <dbReference type="NCBI Taxonomy" id="944492"/>
    <lineage>
        <taxon>Bacteria</taxon>
        <taxon>Bacillati</taxon>
        <taxon>Actinomycetota</taxon>
        <taxon>Actinomycetes</taxon>
        <taxon>Pseudonocardiales</taxon>
        <taxon>Pseudonocardiaceae</taxon>
        <taxon>Amycolatopsis</taxon>
    </lineage>
</organism>
<keyword evidence="1" id="KW-0805">Transcription regulation</keyword>
<evidence type="ECO:0000256" key="2">
    <source>
        <dbReference type="ARBA" id="ARBA00023125"/>
    </source>
</evidence>
<name>A0ABY4NXK5_9PSEU</name>
<dbReference type="Proteomes" id="UP000830158">
    <property type="component" value="Chromosome"/>
</dbReference>
<dbReference type="PANTHER" id="PTHR30055:SF234">
    <property type="entry name" value="HTH-TYPE TRANSCRIPTIONAL REGULATOR BETI"/>
    <property type="match status" value="1"/>
</dbReference>
<reference evidence="6" key="1">
    <citation type="submission" date="2022-01" db="EMBL/GenBank/DDBJ databases">
        <title>PSI-footprinting approach for the identification of protein synthesis inhibitor producers.</title>
        <authorList>
            <person name="Handel F."/>
            <person name="Kulik A."/>
            <person name="Wex K.W."/>
            <person name="Berscheid A."/>
            <person name="Saur J.S."/>
            <person name="Winkler A."/>
            <person name="Wibberg D."/>
            <person name="Kalinowski J."/>
            <person name="Broetz-Oesterhelt H."/>
            <person name="Mast Y."/>
        </authorList>
    </citation>
    <scope>NUCLEOTIDE SEQUENCE</scope>
    <source>
        <strain evidence="6">KNN 49.3e</strain>
    </source>
</reference>
<feature type="DNA-binding region" description="H-T-H motif" evidence="4">
    <location>
        <begin position="40"/>
        <end position="59"/>
    </location>
</feature>